<reference evidence="7 9" key="1">
    <citation type="journal article" date="2019" name="Nat. Med.">
        <title>A library of human gut bacterial isolates paired with longitudinal multiomics data enables mechanistic microbiome research.</title>
        <authorList>
            <person name="Poyet M."/>
            <person name="Groussin M."/>
            <person name="Gibbons S.M."/>
            <person name="Avila-Pacheco J."/>
            <person name="Jiang X."/>
            <person name="Kearney S.M."/>
            <person name="Perrotta A.R."/>
            <person name="Berdy B."/>
            <person name="Zhao S."/>
            <person name="Lieberman T.D."/>
            <person name="Swanson P.K."/>
            <person name="Smith M."/>
            <person name="Roesemann S."/>
            <person name="Alexander J.E."/>
            <person name="Rich S.A."/>
            <person name="Livny J."/>
            <person name="Vlamakis H."/>
            <person name="Clish C."/>
            <person name="Bullock K."/>
            <person name="Deik A."/>
            <person name="Scott J."/>
            <person name="Pierce K.A."/>
            <person name="Xavier R.J."/>
            <person name="Alm E.J."/>
        </authorList>
    </citation>
    <scope>NUCLEOTIDE SEQUENCE [LARGE SCALE GENOMIC DNA]</scope>
    <source>
        <strain evidence="7 9">BIOML-A5</strain>
    </source>
</reference>
<dbReference type="AlphaFoldDB" id="A0A174KUV1"/>
<feature type="domain" description="ABC transmembrane type-1" evidence="6">
    <location>
        <begin position="98"/>
        <end position="311"/>
    </location>
</feature>
<gene>
    <name evidence="7" type="ORF">GKE90_18515</name>
    <name evidence="8" type="ORF">I5Q84_14220</name>
</gene>
<feature type="transmembrane region" description="Helical" evidence="5">
    <location>
        <begin position="100"/>
        <end position="124"/>
    </location>
</feature>
<evidence type="ECO:0000259" key="6">
    <source>
        <dbReference type="PROSITE" id="PS50928"/>
    </source>
</evidence>
<evidence type="ECO:0000313" key="7">
    <source>
        <dbReference type="EMBL" id="MSB50662.1"/>
    </source>
</evidence>
<accession>A0A174KUV1</accession>
<keyword evidence="3 5" id="KW-1133">Transmembrane helix</keyword>
<feature type="transmembrane region" description="Helical" evidence="5">
    <location>
        <begin position="289"/>
        <end position="308"/>
    </location>
</feature>
<feature type="transmembrane region" description="Helical" evidence="5">
    <location>
        <begin position="185"/>
        <end position="206"/>
    </location>
</feature>
<comment type="subcellular location">
    <subcellularLocation>
        <location evidence="5">Cell membrane</location>
        <topology evidence="5">Multi-pass membrane protein</topology>
    </subcellularLocation>
    <subcellularLocation>
        <location evidence="1">Membrane</location>
        <topology evidence="1">Multi-pass membrane protein</topology>
    </subcellularLocation>
</comment>
<keyword evidence="4 5" id="KW-0472">Membrane</keyword>
<dbReference type="InterPro" id="IPR035906">
    <property type="entry name" value="MetI-like_sf"/>
</dbReference>
<evidence type="ECO:0000256" key="3">
    <source>
        <dbReference type="ARBA" id="ARBA00022989"/>
    </source>
</evidence>
<dbReference type="PANTHER" id="PTHR43376:SF1">
    <property type="entry name" value="OLIGOPEPTIDE TRANSPORT SYSTEM PERMEASE PROTEIN"/>
    <property type="match status" value="1"/>
</dbReference>
<dbReference type="Proteomes" id="UP000595792">
    <property type="component" value="Chromosome"/>
</dbReference>
<keyword evidence="2 5" id="KW-0812">Transmembrane</keyword>
<keyword evidence="5" id="KW-0813">Transport</keyword>
<dbReference type="InterPro" id="IPR000515">
    <property type="entry name" value="MetI-like"/>
</dbReference>
<evidence type="ECO:0000256" key="5">
    <source>
        <dbReference type="RuleBase" id="RU363032"/>
    </source>
</evidence>
<dbReference type="KEGG" id="fpla:A4U99_13430"/>
<evidence type="ECO:0000313" key="8">
    <source>
        <dbReference type="EMBL" id="QQR05120.1"/>
    </source>
</evidence>
<evidence type="ECO:0000256" key="1">
    <source>
        <dbReference type="ARBA" id="ARBA00004141"/>
    </source>
</evidence>
<feature type="transmembrane region" description="Helical" evidence="5">
    <location>
        <begin position="145"/>
        <end position="165"/>
    </location>
</feature>
<comment type="similarity">
    <text evidence="5">Belongs to the binding-protein-dependent transport system permease family.</text>
</comment>
<protein>
    <submittedName>
        <fullName evidence="7 8">ABC transporter permease</fullName>
    </submittedName>
</protein>
<evidence type="ECO:0000313" key="9">
    <source>
        <dbReference type="Proteomes" id="UP000429811"/>
    </source>
</evidence>
<evidence type="ECO:0000256" key="4">
    <source>
        <dbReference type="ARBA" id="ARBA00023136"/>
    </source>
</evidence>
<dbReference type="EMBL" id="WKPO01000039">
    <property type="protein sequence ID" value="MSB50662.1"/>
    <property type="molecule type" value="Genomic_DNA"/>
</dbReference>
<dbReference type="PANTHER" id="PTHR43376">
    <property type="entry name" value="OLIGOPEPTIDE TRANSPORT SYSTEM PERMEASE PROTEIN"/>
    <property type="match status" value="1"/>
</dbReference>
<proteinExistence type="inferred from homology"/>
<name>A0A174KUV1_FLAPL</name>
<dbReference type="RefSeq" id="WP_055179492.1">
    <property type="nucleotide sequence ID" value="NZ_CACRUB010000028.1"/>
</dbReference>
<dbReference type="SUPFAM" id="SSF161098">
    <property type="entry name" value="MetI-like"/>
    <property type="match status" value="1"/>
</dbReference>
<dbReference type="OrthoDB" id="9769919at2"/>
<reference evidence="8 10" key="2">
    <citation type="submission" date="2020-11" db="EMBL/GenBank/DDBJ databases">
        <title>Closed and high quality bacterial genomes of the OMM12 community.</title>
        <authorList>
            <person name="Marbouty M."/>
            <person name="Lamy-Besnier Q."/>
            <person name="Debarbieux L."/>
            <person name="Koszul R."/>
        </authorList>
    </citation>
    <scope>NUCLEOTIDE SEQUENCE [LARGE SCALE GENOMIC DNA]</scope>
    <source>
        <strain evidence="8 10">YL31</strain>
    </source>
</reference>
<feature type="transmembrane region" description="Helical" evidence="5">
    <location>
        <begin position="247"/>
        <end position="269"/>
    </location>
</feature>
<dbReference type="GO" id="GO:0005886">
    <property type="term" value="C:plasma membrane"/>
    <property type="evidence" value="ECO:0007669"/>
    <property type="project" value="UniProtKB-SubCell"/>
</dbReference>
<dbReference type="PROSITE" id="PS50928">
    <property type="entry name" value="ABC_TM1"/>
    <property type="match status" value="1"/>
</dbReference>
<evidence type="ECO:0000256" key="2">
    <source>
        <dbReference type="ARBA" id="ARBA00022692"/>
    </source>
</evidence>
<dbReference type="Gene3D" id="1.10.3720.10">
    <property type="entry name" value="MetI-like"/>
    <property type="match status" value="1"/>
</dbReference>
<dbReference type="EMBL" id="CP065315">
    <property type="protein sequence ID" value="QQR05120.1"/>
    <property type="molecule type" value="Genomic_DNA"/>
</dbReference>
<sequence length="322" mass="35293">MGKKLLMLLGAFLVIYLLNFSIPRLMPGDPFDYTSGAAGDDVDAAYSEEQKELLRAYYGLDKPFFPQLRDTIVDNLHGDFGQSIHYKRPVADILLERLPWSLWIMGSTLALSLLLGVALALLCVRRPWADRALYPALSALAEVPPFLTGVLLLFLVAARAAWIPLSGAYTPFAQYDGLWQRLGDILVHSLMPVCALTLVTVPKLFFTARASFFTILGRPYLTNARAKGLTAGRIRTAYILRNAATPIVARFFLSVGGAVGGTILVENVFAYPGLGTVLREAVQYRDYPMLQGVFLLSAVLVLLSLAAADVVNRRLDGEEEGP</sequence>
<dbReference type="Pfam" id="PF00528">
    <property type="entry name" value="BPD_transp_1"/>
    <property type="match status" value="1"/>
</dbReference>
<dbReference type="Proteomes" id="UP000429811">
    <property type="component" value="Unassembled WGS sequence"/>
</dbReference>
<dbReference type="CDD" id="cd06261">
    <property type="entry name" value="TM_PBP2"/>
    <property type="match status" value="1"/>
</dbReference>
<dbReference type="GO" id="GO:0055085">
    <property type="term" value="P:transmembrane transport"/>
    <property type="evidence" value="ECO:0007669"/>
    <property type="project" value="InterPro"/>
</dbReference>
<organism evidence="7 9">
    <name type="scientific">Flavonifractor plautii</name>
    <name type="common">Fusobacterium plautii</name>
    <dbReference type="NCBI Taxonomy" id="292800"/>
    <lineage>
        <taxon>Bacteria</taxon>
        <taxon>Bacillati</taxon>
        <taxon>Bacillota</taxon>
        <taxon>Clostridia</taxon>
        <taxon>Eubacteriales</taxon>
        <taxon>Oscillospiraceae</taxon>
        <taxon>Flavonifractor</taxon>
    </lineage>
</organism>
<evidence type="ECO:0000313" key="10">
    <source>
        <dbReference type="Proteomes" id="UP000595792"/>
    </source>
</evidence>